<evidence type="ECO:0000256" key="3">
    <source>
        <dbReference type="RuleBase" id="RU365026"/>
    </source>
</evidence>
<dbReference type="GO" id="GO:0005546">
    <property type="term" value="F:phosphatidylinositol-4,5-bisphosphate binding"/>
    <property type="evidence" value="ECO:0007669"/>
    <property type="project" value="InterPro"/>
</dbReference>
<keyword evidence="7" id="KW-1185">Reference proteome</keyword>
<sequence length="560" mass="62991">MNSITVMAASNSNSRDLSSPTEPVYQKIHLGLGYDGTKSPDASSPDQTPAEANEAMEIAVDRLKNDFQDILHLQVKGVAAALTDPSSTTDSTCSFSLCLSALEESSYSGYHGPSPKEIAHLRSIAQKMNAKGHLDKLVRVYVTERKSFMYAHFRKLWGEKSGICDVRRLEWGVLEAKIMRWIRAVHCCLRGILPFEKQLSNHVFRGIGNDAIGESCFFAIVTDYVAELLDFADALSSCRPSPEKLQEILALYRSFSCFRSDINSVFESEAGQTIRVRTDCILSRLGGEVVSPALSDFEETLLRELCNYPIPGGAIHRSTEYVMGYVTSLVSESKETLTELITSKPSTTIGNLMISDLDVKELEGRAPLAAHFLWIIIVLHLNLERRSKCYQDSLLANLFMMNNVHYIVQQIRRSAALTEMIGDNYINKLTENVQGSMTNYVSGTWDVLVYCLRHEGLNGSWGFTVGSGVSRKALKLRFKNFNTLFKETHRTQMMWEVPDLELRTKLHQSILDKLIPPYRNFLGEFRSLIDRGKQPGKYIMYSAEQLEAKVLGLFSYSSYL</sequence>
<dbReference type="Pfam" id="PF03081">
    <property type="entry name" value="Exo70_C"/>
    <property type="match status" value="1"/>
</dbReference>
<dbReference type="PANTHER" id="PTHR12542">
    <property type="entry name" value="EXOCYST COMPLEX PROTEIN EXO70"/>
    <property type="match status" value="1"/>
</dbReference>
<dbReference type="STRING" id="49390.A0A068TPG9"/>
<organism evidence="6 7">
    <name type="scientific">Coffea canephora</name>
    <name type="common">Robusta coffee</name>
    <dbReference type="NCBI Taxonomy" id="49390"/>
    <lineage>
        <taxon>Eukaryota</taxon>
        <taxon>Viridiplantae</taxon>
        <taxon>Streptophyta</taxon>
        <taxon>Embryophyta</taxon>
        <taxon>Tracheophyta</taxon>
        <taxon>Spermatophyta</taxon>
        <taxon>Magnoliopsida</taxon>
        <taxon>eudicotyledons</taxon>
        <taxon>Gunneridae</taxon>
        <taxon>Pentapetalae</taxon>
        <taxon>asterids</taxon>
        <taxon>lamiids</taxon>
        <taxon>Gentianales</taxon>
        <taxon>Rubiaceae</taxon>
        <taxon>Ixoroideae</taxon>
        <taxon>Gardenieae complex</taxon>
        <taxon>Bertiereae - Coffeeae clade</taxon>
        <taxon>Coffeeae</taxon>
        <taxon>Coffea</taxon>
    </lineage>
</organism>
<comment type="similarity">
    <text evidence="1 3">Belongs to the EXO70 family.</text>
</comment>
<dbReference type="AlphaFoldDB" id="A0A068TPG9"/>
<dbReference type="GO" id="GO:0006887">
    <property type="term" value="P:exocytosis"/>
    <property type="evidence" value="ECO:0007669"/>
    <property type="project" value="UniProtKB-KW"/>
</dbReference>
<dbReference type="Gene3D" id="1.20.1280.170">
    <property type="entry name" value="Exocyst complex component Exo70"/>
    <property type="match status" value="1"/>
</dbReference>
<keyword evidence="3" id="KW-0653">Protein transport</keyword>
<feature type="region of interest" description="Disordered" evidence="4">
    <location>
        <begin position="32"/>
        <end position="51"/>
    </location>
</feature>
<dbReference type="PANTHER" id="PTHR12542:SF7">
    <property type="entry name" value="EXOCYST SUBUNIT EXO70 FAMILY PROTEIN"/>
    <property type="match status" value="1"/>
</dbReference>
<name>A0A068TPG9_COFCA</name>
<dbReference type="InterPro" id="IPR016159">
    <property type="entry name" value="Cullin_repeat-like_dom_sf"/>
</dbReference>
<dbReference type="InParanoid" id="A0A068TPG9"/>
<dbReference type="GO" id="GO:0015031">
    <property type="term" value="P:protein transport"/>
    <property type="evidence" value="ECO:0007669"/>
    <property type="project" value="UniProtKB-KW"/>
</dbReference>
<dbReference type="SUPFAM" id="SSF74788">
    <property type="entry name" value="Cullin repeat-like"/>
    <property type="match status" value="1"/>
</dbReference>
<feature type="domain" description="Exocyst complex subunit Exo70 C-terminal" evidence="5">
    <location>
        <begin position="180"/>
        <end position="549"/>
    </location>
</feature>
<dbReference type="InterPro" id="IPR004140">
    <property type="entry name" value="Exo70"/>
</dbReference>
<protein>
    <recommendedName>
        <fullName evidence="3">Exocyst subunit Exo70 family protein</fullName>
    </recommendedName>
</protein>
<proteinExistence type="inferred from homology"/>
<comment type="function">
    <text evidence="3">Component of the exocyst complex.</text>
</comment>
<keyword evidence="2 3" id="KW-0813">Transport</keyword>
<keyword evidence="3" id="KW-0268">Exocytosis</keyword>
<evidence type="ECO:0000313" key="7">
    <source>
        <dbReference type="Proteomes" id="UP000295252"/>
    </source>
</evidence>
<evidence type="ECO:0000313" key="6">
    <source>
        <dbReference type="EMBL" id="CDO97839.1"/>
    </source>
</evidence>
<dbReference type="InterPro" id="IPR046364">
    <property type="entry name" value="Exo70_C"/>
</dbReference>
<feature type="compositionally biased region" description="Polar residues" evidence="4">
    <location>
        <begin position="1"/>
        <end position="21"/>
    </location>
</feature>
<evidence type="ECO:0000259" key="5">
    <source>
        <dbReference type="Pfam" id="PF03081"/>
    </source>
</evidence>
<dbReference type="Proteomes" id="UP000295252">
    <property type="component" value="Chromosome VI"/>
</dbReference>
<dbReference type="PhylomeDB" id="A0A068TPG9"/>
<feature type="region of interest" description="Disordered" evidence="4">
    <location>
        <begin position="1"/>
        <end position="22"/>
    </location>
</feature>
<accession>A0A068TPG9</accession>
<evidence type="ECO:0000256" key="1">
    <source>
        <dbReference type="ARBA" id="ARBA00006756"/>
    </source>
</evidence>
<evidence type="ECO:0000256" key="4">
    <source>
        <dbReference type="SAM" id="MobiDB-lite"/>
    </source>
</evidence>
<reference evidence="7" key="1">
    <citation type="journal article" date="2014" name="Science">
        <title>The coffee genome provides insight into the convergent evolution of caffeine biosynthesis.</title>
        <authorList>
            <person name="Denoeud F."/>
            <person name="Carretero-Paulet L."/>
            <person name="Dereeper A."/>
            <person name="Droc G."/>
            <person name="Guyot R."/>
            <person name="Pietrella M."/>
            <person name="Zheng C."/>
            <person name="Alberti A."/>
            <person name="Anthony F."/>
            <person name="Aprea G."/>
            <person name="Aury J.M."/>
            <person name="Bento P."/>
            <person name="Bernard M."/>
            <person name="Bocs S."/>
            <person name="Campa C."/>
            <person name="Cenci A."/>
            <person name="Combes M.C."/>
            <person name="Crouzillat D."/>
            <person name="Da Silva C."/>
            <person name="Daddiego L."/>
            <person name="De Bellis F."/>
            <person name="Dussert S."/>
            <person name="Garsmeur O."/>
            <person name="Gayraud T."/>
            <person name="Guignon V."/>
            <person name="Jahn K."/>
            <person name="Jamilloux V."/>
            <person name="Joet T."/>
            <person name="Labadie K."/>
            <person name="Lan T."/>
            <person name="Leclercq J."/>
            <person name="Lepelley M."/>
            <person name="Leroy T."/>
            <person name="Li L.T."/>
            <person name="Librado P."/>
            <person name="Lopez L."/>
            <person name="Munoz A."/>
            <person name="Noel B."/>
            <person name="Pallavicini A."/>
            <person name="Perrotta G."/>
            <person name="Poncet V."/>
            <person name="Pot D."/>
            <person name="Priyono X."/>
            <person name="Rigoreau M."/>
            <person name="Rouard M."/>
            <person name="Rozas J."/>
            <person name="Tranchant-Dubreuil C."/>
            <person name="VanBuren R."/>
            <person name="Zhang Q."/>
            <person name="Andrade A.C."/>
            <person name="Argout X."/>
            <person name="Bertrand B."/>
            <person name="de Kochko A."/>
            <person name="Graziosi G."/>
            <person name="Henry R.J."/>
            <person name="Jayarama X."/>
            <person name="Ming R."/>
            <person name="Nagai C."/>
            <person name="Rounsley S."/>
            <person name="Sankoff D."/>
            <person name="Giuliano G."/>
            <person name="Albert V.A."/>
            <person name="Wincker P."/>
            <person name="Lashermes P."/>
        </authorList>
    </citation>
    <scope>NUCLEOTIDE SEQUENCE [LARGE SCALE GENOMIC DNA]</scope>
    <source>
        <strain evidence="7">cv. DH200-94</strain>
    </source>
</reference>
<gene>
    <name evidence="6" type="ORF">GSCOC_T00021758001</name>
</gene>
<dbReference type="OrthoDB" id="1922221at2759"/>
<dbReference type="Gramene" id="CDO97839">
    <property type="protein sequence ID" value="CDO97839"/>
    <property type="gene ID" value="GSCOC_T00021758001"/>
</dbReference>
<dbReference type="EMBL" id="HG739086">
    <property type="protein sequence ID" value="CDO97839.1"/>
    <property type="molecule type" value="Genomic_DNA"/>
</dbReference>
<evidence type="ECO:0000256" key="2">
    <source>
        <dbReference type="ARBA" id="ARBA00022448"/>
    </source>
</evidence>
<dbReference type="GO" id="GO:0000145">
    <property type="term" value="C:exocyst"/>
    <property type="evidence" value="ECO:0007669"/>
    <property type="project" value="InterPro"/>
</dbReference>